<keyword evidence="2" id="KW-0812">Transmembrane</keyword>
<organism evidence="3 4">
    <name type="scientific">Polistes dominula</name>
    <name type="common">European paper wasp</name>
    <name type="synonym">Vespa dominula</name>
    <dbReference type="NCBI Taxonomy" id="743375"/>
    <lineage>
        <taxon>Eukaryota</taxon>
        <taxon>Metazoa</taxon>
        <taxon>Ecdysozoa</taxon>
        <taxon>Arthropoda</taxon>
        <taxon>Hexapoda</taxon>
        <taxon>Insecta</taxon>
        <taxon>Pterygota</taxon>
        <taxon>Neoptera</taxon>
        <taxon>Endopterygota</taxon>
        <taxon>Hymenoptera</taxon>
        <taxon>Apocrita</taxon>
        <taxon>Aculeata</taxon>
        <taxon>Vespoidea</taxon>
        <taxon>Vespidae</taxon>
        <taxon>Polistinae</taxon>
        <taxon>Polistini</taxon>
        <taxon>Polistes</taxon>
    </lineage>
</organism>
<dbReference type="RefSeq" id="XP_015189162.1">
    <property type="nucleotide sequence ID" value="XM_015333676.1"/>
</dbReference>
<evidence type="ECO:0000256" key="1">
    <source>
        <dbReference type="SAM" id="MobiDB-lite"/>
    </source>
</evidence>
<reference evidence="4" key="1">
    <citation type="submission" date="2025-08" db="UniProtKB">
        <authorList>
            <consortium name="RefSeq"/>
        </authorList>
    </citation>
    <scope>IDENTIFICATION</scope>
    <source>
        <tissue evidence="4">Whole body</tissue>
    </source>
</reference>
<keyword evidence="3" id="KW-1185">Reference proteome</keyword>
<feature type="compositionally biased region" description="Polar residues" evidence="1">
    <location>
        <begin position="183"/>
        <end position="197"/>
    </location>
</feature>
<keyword evidence="2" id="KW-1133">Transmembrane helix</keyword>
<dbReference type="GeneID" id="107073168"/>
<evidence type="ECO:0000256" key="2">
    <source>
        <dbReference type="SAM" id="Phobius"/>
    </source>
</evidence>
<proteinExistence type="predicted"/>
<gene>
    <name evidence="4" type="primary">LOC107073168</name>
</gene>
<name>A0ABM1J9M4_POLDO</name>
<dbReference type="Proteomes" id="UP000694924">
    <property type="component" value="Unplaced"/>
</dbReference>
<keyword evidence="2" id="KW-0472">Membrane</keyword>
<protein>
    <submittedName>
        <fullName evidence="4">Uncharacterized protein LOC107073168</fullName>
    </submittedName>
</protein>
<feature type="region of interest" description="Disordered" evidence="1">
    <location>
        <begin position="183"/>
        <end position="223"/>
    </location>
</feature>
<accession>A0ABM1J9M4</accession>
<feature type="compositionally biased region" description="Polar residues" evidence="1">
    <location>
        <begin position="211"/>
        <end position="223"/>
    </location>
</feature>
<evidence type="ECO:0000313" key="4">
    <source>
        <dbReference type="RefSeq" id="XP_015189162.1"/>
    </source>
</evidence>
<sequence>MIVWTWLIFQRIIYCIVWIYWNNETEYRDAIYPWWQRVWSLYYPPPMQPPVLSAGLISWIISMFLSVLGLGCAISTSRVKEICNDFSIVLQDSFIMVKNYIEHLMKRLREVALSSESDKSSCDGADESDISSLCEDFRSEISSEIKQTKRQQVYPICYGTNWAPKPNFINFGKEAQRKASMKSVHTVTGATETQRAEQFSPKCHKRGCQTAIPTNSSDKSSGY</sequence>
<feature type="transmembrane region" description="Helical" evidence="2">
    <location>
        <begin position="51"/>
        <end position="74"/>
    </location>
</feature>
<evidence type="ECO:0000313" key="3">
    <source>
        <dbReference type="Proteomes" id="UP000694924"/>
    </source>
</evidence>